<accession>A0A2P2BRA5</accession>
<dbReference type="AlphaFoldDB" id="A0A2P2BRA5"/>
<dbReference type="EMBL" id="LN650648">
    <property type="protein sequence ID" value="CEI72887.1"/>
    <property type="molecule type" value="Genomic_DNA"/>
</dbReference>
<dbReference type="KEGG" id="rhom:FRIFI_1352"/>
<dbReference type="CDD" id="cd02185">
    <property type="entry name" value="AroH"/>
    <property type="match status" value="1"/>
</dbReference>
<keyword evidence="5" id="KW-1185">Reference proteome</keyword>
<evidence type="ECO:0000313" key="5">
    <source>
        <dbReference type="Proteomes" id="UP000245695"/>
    </source>
</evidence>
<dbReference type="GO" id="GO:0009073">
    <property type="term" value="P:aromatic amino acid family biosynthetic process"/>
    <property type="evidence" value="ECO:0007669"/>
    <property type="project" value="UniProtKB-UniRule"/>
</dbReference>
<dbReference type="Pfam" id="PF07736">
    <property type="entry name" value="CM_1"/>
    <property type="match status" value="1"/>
</dbReference>
<evidence type="ECO:0000256" key="3">
    <source>
        <dbReference type="PROSITE-ProRule" id="PRU00514"/>
    </source>
</evidence>
<dbReference type="SUPFAM" id="SSF55298">
    <property type="entry name" value="YjgF-like"/>
    <property type="match status" value="1"/>
</dbReference>
<reference evidence="4 5" key="1">
    <citation type="submission" date="2014-09" db="EMBL/GenBank/DDBJ databases">
        <authorList>
            <person name="Hornung B.V."/>
        </authorList>
    </citation>
    <scope>NUCLEOTIDE SEQUENCE [LARGE SCALE GENOMIC DNA]</scope>
    <source>
        <strain evidence="4 5">FRIFI</strain>
    </source>
</reference>
<organism evidence="4 5">
    <name type="scientific">Romboutsia hominis</name>
    <dbReference type="NCBI Taxonomy" id="1507512"/>
    <lineage>
        <taxon>Bacteria</taxon>
        <taxon>Bacillati</taxon>
        <taxon>Bacillota</taxon>
        <taxon>Clostridia</taxon>
        <taxon>Peptostreptococcales</taxon>
        <taxon>Peptostreptococcaceae</taxon>
        <taxon>Romboutsia</taxon>
    </lineage>
</organism>
<dbReference type="GO" id="GO:0046417">
    <property type="term" value="P:chorismate metabolic process"/>
    <property type="evidence" value="ECO:0007669"/>
    <property type="project" value="TreeGrafter"/>
</dbReference>
<evidence type="ECO:0000313" key="4">
    <source>
        <dbReference type="EMBL" id="CEI72887.1"/>
    </source>
</evidence>
<evidence type="ECO:0000256" key="1">
    <source>
        <dbReference type="NCBIfam" id="TIGR01796"/>
    </source>
</evidence>
<dbReference type="Proteomes" id="UP000245695">
    <property type="component" value="Chromosome 1"/>
</dbReference>
<keyword evidence="2 3" id="KW-0028">Amino-acid biosynthesis</keyword>
<dbReference type="NCBIfam" id="TIGR01796">
    <property type="entry name" value="CM_mono_aroH"/>
    <property type="match status" value="1"/>
</dbReference>
<dbReference type="PANTHER" id="PTHR21164:SF0">
    <property type="entry name" value="CHORISMATE MUTASE AROH"/>
    <property type="match status" value="1"/>
</dbReference>
<dbReference type="InterPro" id="IPR008243">
    <property type="entry name" value="Chorismate_mutase_AroH"/>
</dbReference>
<dbReference type="RefSeq" id="WP_166505400.1">
    <property type="nucleotide sequence ID" value="NZ_JAKNTL010000007.1"/>
</dbReference>
<keyword evidence="2 3" id="KW-0057">Aromatic amino acid biosynthesis</keyword>
<comment type="catalytic activity">
    <reaction evidence="3">
        <text>chorismate = prephenate</text>
        <dbReference type="Rhea" id="RHEA:13897"/>
        <dbReference type="ChEBI" id="CHEBI:29748"/>
        <dbReference type="ChEBI" id="CHEBI:29934"/>
        <dbReference type="EC" id="5.4.99.5"/>
    </reaction>
</comment>
<dbReference type="PIRSF" id="PIRSF005965">
    <property type="entry name" value="Chor_mut_AroH"/>
    <property type="match status" value="1"/>
</dbReference>
<sequence>MKTLAIRGATTVVSNTKADILDETAKLVQTIIIENALDIDDIISMCFTMTNDLDKVYPSVAVRDILDITDIPMLNFEEKYIDGSLKMCIRIMMHVNTDKSKKDIKHIYLNDAKDLRKDLITNIYK</sequence>
<dbReference type="Gene3D" id="3.30.1330.40">
    <property type="entry name" value="RutC-like"/>
    <property type="match status" value="1"/>
</dbReference>
<evidence type="ECO:0000256" key="2">
    <source>
        <dbReference type="PIRSR" id="PIRSR005965-1"/>
    </source>
</evidence>
<dbReference type="InterPro" id="IPR035959">
    <property type="entry name" value="RutC-like_sf"/>
</dbReference>
<dbReference type="EC" id="5.4.99.5" evidence="1 3"/>
<protein>
    <recommendedName>
        <fullName evidence="1 3">chorismate mutase</fullName>
        <ecNumber evidence="1 3">5.4.99.5</ecNumber>
    </recommendedName>
</protein>
<dbReference type="GO" id="GO:0008652">
    <property type="term" value="P:amino acid biosynthetic process"/>
    <property type="evidence" value="ECO:0007669"/>
    <property type="project" value="UniProtKB-UniRule"/>
</dbReference>
<name>A0A2P2BRA5_9FIRM</name>
<gene>
    <name evidence="4" type="ORF">FRIFI_1352</name>
</gene>
<dbReference type="PROSITE" id="PS51167">
    <property type="entry name" value="CHORISMATE_MUT_1"/>
    <property type="match status" value="1"/>
</dbReference>
<proteinExistence type="predicted"/>
<dbReference type="UniPathway" id="UPA00120">
    <property type="reaction ID" value="UER00203"/>
</dbReference>
<feature type="binding site" evidence="2">
    <location>
        <position position="90"/>
    </location>
    <ligand>
        <name>prephenate</name>
        <dbReference type="ChEBI" id="CHEBI:29934"/>
    </ligand>
</feature>
<dbReference type="PANTHER" id="PTHR21164">
    <property type="entry name" value="CHORISMATE MUTASE"/>
    <property type="match status" value="1"/>
</dbReference>
<feature type="binding site" evidence="2">
    <location>
        <position position="7"/>
    </location>
    <ligand>
        <name>prephenate</name>
        <dbReference type="ChEBI" id="CHEBI:29934"/>
    </ligand>
</feature>
<dbReference type="GO" id="GO:0004106">
    <property type="term" value="F:chorismate mutase activity"/>
    <property type="evidence" value="ECO:0007669"/>
    <property type="project" value="UniProtKB-UniRule"/>
</dbReference>
<feature type="binding site" evidence="2">
    <location>
        <position position="108"/>
    </location>
    <ligand>
        <name>prephenate</name>
        <dbReference type="ChEBI" id="CHEBI:29934"/>
    </ligand>
</feature>
<keyword evidence="3 4" id="KW-0413">Isomerase</keyword>